<dbReference type="AlphaFoldDB" id="A0A7X4GRC7"/>
<accession>A0A7X4GRC7</accession>
<dbReference type="RefSeq" id="WP_161014287.1">
    <property type="nucleotide sequence ID" value="NZ_WWCK01000004.1"/>
</dbReference>
<dbReference type="InterPro" id="IPR025421">
    <property type="entry name" value="DUF4148"/>
</dbReference>
<feature type="region of interest" description="Disordered" evidence="1">
    <location>
        <begin position="50"/>
        <end position="72"/>
    </location>
</feature>
<dbReference type="EMBL" id="WWCK01000004">
    <property type="protein sequence ID" value="MYM67711.1"/>
    <property type="molecule type" value="Genomic_DNA"/>
</dbReference>
<feature type="chain" id="PRO_5031269096" evidence="2">
    <location>
        <begin position="21"/>
        <end position="98"/>
    </location>
</feature>
<comment type="caution">
    <text evidence="3">The sequence shown here is derived from an EMBL/GenBank/DDBJ whole genome shotgun (WGS) entry which is preliminary data.</text>
</comment>
<evidence type="ECO:0000256" key="1">
    <source>
        <dbReference type="SAM" id="MobiDB-lite"/>
    </source>
</evidence>
<dbReference type="Proteomes" id="UP000450012">
    <property type="component" value="Unassembled WGS sequence"/>
</dbReference>
<evidence type="ECO:0000313" key="3">
    <source>
        <dbReference type="EMBL" id="MYM67711.1"/>
    </source>
</evidence>
<gene>
    <name evidence="3" type="ORF">GTP45_12815</name>
</gene>
<feature type="signal peptide" evidence="2">
    <location>
        <begin position="1"/>
        <end position="20"/>
    </location>
</feature>
<evidence type="ECO:0000256" key="2">
    <source>
        <dbReference type="SAM" id="SignalP"/>
    </source>
</evidence>
<protein>
    <submittedName>
        <fullName evidence="3">DUF4148 domain-containing protein</fullName>
    </submittedName>
</protein>
<organism evidence="3 4">
    <name type="scientific">Duganella rivi</name>
    <dbReference type="NCBI Taxonomy" id="2666083"/>
    <lineage>
        <taxon>Bacteria</taxon>
        <taxon>Pseudomonadati</taxon>
        <taxon>Pseudomonadota</taxon>
        <taxon>Betaproteobacteria</taxon>
        <taxon>Burkholderiales</taxon>
        <taxon>Oxalobacteraceae</taxon>
        <taxon>Telluria group</taxon>
        <taxon>Duganella</taxon>
    </lineage>
</organism>
<keyword evidence="2" id="KW-0732">Signal</keyword>
<dbReference type="Pfam" id="PF13663">
    <property type="entry name" value="DUF4148"/>
    <property type="match status" value="1"/>
</dbReference>
<sequence>MKTIAFVLSAALFAATAATAQEIGEYSGNTSFVSTKTRAEVKAETLAAIQRGELRDGEQYPDPRVGQPEVKAKTHAEVKAELAAYRSEHKGAVQDTAL</sequence>
<evidence type="ECO:0000313" key="4">
    <source>
        <dbReference type="Proteomes" id="UP000450012"/>
    </source>
</evidence>
<proteinExistence type="predicted"/>
<keyword evidence="4" id="KW-1185">Reference proteome</keyword>
<name>A0A7X4GRC7_9BURK</name>
<reference evidence="3 4" key="1">
    <citation type="submission" date="2019-12" db="EMBL/GenBank/DDBJ databases">
        <title>Novel species isolated from a subtropical stream in China.</title>
        <authorList>
            <person name="Lu H."/>
        </authorList>
    </citation>
    <scope>NUCLEOTIDE SEQUENCE [LARGE SCALE GENOMIC DNA]</scope>
    <source>
        <strain evidence="3 4">FT55W</strain>
    </source>
</reference>